<evidence type="ECO:0000256" key="2">
    <source>
        <dbReference type="ARBA" id="ARBA00022692"/>
    </source>
</evidence>
<evidence type="ECO:0000256" key="4">
    <source>
        <dbReference type="ARBA" id="ARBA00022989"/>
    </source>
</evidence>
<feature type="transmembrane region" description="Helical" evidence="6">
    <location>
        <begin position="111"/>
        <end position="133"/>
    </location>
</feature>
<evidence type="ECO:0000256" key="6">
    <source>
        <dbReference type="SAM" id="Phobius"/>
    </source>
</evidence>
<gene>
    <name evidence="8" type="ORF">AUR04nite_08750</name>
</gene>
<keyword evidence="3" id="KW-0201">Cytochrome c-type biogenesis</keyword>
<sequence>MGSNAGALEPINETLGMYSQLFMLLAAMAYVVVFVFFALDLAKSNKTIAEMDAAALKEDEKLLVGAGVGSVSKMGRGRRGEEVRPDRVSEDIVSDKMNYTKLSANRPMARIAVALMWLAMLLHGFAVVSRAFAAHRVPWGNMYEFMTTGALVVSVVYLVVLFFKDLRFVGSFISGLVTLMLCSATIGFPTPVGHLVPALQSPWIVIHVSIAVAASALFAISFAMNVLQLIQHARMKRIATGQQDKLPFMRLVPGAGALENFAYRINTISFVMWTFTVIAGAIWAEAAWGRYWGWDPKEVWSFVIWVVYAGYLHARATGGWTGPRSAWLSIIGFLCVVFNFTIVNIFFNGLHSYAGV</sequence>
<dbReference type="GO" id="GO:0005886">
    <property type="term" value="C:plasma membrane"/>
    <property type="evidence" value="ECO:0007669"/>
    <property type="project" value="TreeGrafter"/>
</dbReference>
<evidence type="ECO:0000259" key="7">
    <source>
        <dbReference type="Pfam" id="PF01578"/>
    </source>
</evidence>
<organism evidence="8 9">
    <name type="scientific">Glutamicibacter uratoxydans</name>
    <name type="common">Arthrobacter uratoxydans</name>
    <dbReference type="NCBI Taxonomy" id="43667"/>
    <lineage>
        <taxon>Bacteria</taxon>
        <taxon>Bacillati</taxon>
        <taxon>Actinomycetota</taxon>
        <taxon>Actinomycetes</taxon>
        <taxon>Micrococcales</taxon>
        <taxon>Micrococcaceae</taxon>
        <taxon>Glutamicibacter</taxon>
    </lineage>
</organism>
<feature type="transmembrane region" description="Helical" evidence="6">
    <location>
        <begin position="20"/>
        <end position="42"/>
    </location>
</feature>
<feature type="transmembrane region" description="Helical" evidence="6">
    <location>
        <begin position="326"/>
        <end position="347"/>
    </location>
</feature>
<dbReference type="Pfam" id="PF01578">
    <property type="entry name" value="Cytochrom_C_asm"/>
    <property type="match status" value="1"/>
</dbReference>
<reference evidence="8 9" key="1">
    <citation type="submission" date="2019-06" db="EMBL/GenBank/DDBJ databases">
        <title>Whole genome shotgun sequence of Glutamicibacter uratoxydans NBRC 15515.</title>
        <authorList>
            <person name="Hosoyama A."/>
            <person name="Uohara A."/>
            <person name="Ohji S."/>
            <person name="Ichikawa N."/>
        </authorList>
    </citation>
    <scope>NUCLEOTIDE SEQUENCE [LARGE SCALE GENOMIC DNA]</scope>
    <source>
        <strain evidence="8 9">NBRC 15515</strain>
    </source>
</reference>
<evidence type="ECO:0000256" key="1">
    <source>
        <dbReference type="ARBA" id="ARBA00004141"/>
    </source>
</evidence>
<evidence type="ECO:0000313" key="8">
    <source>
        <dbReference type="EMBL" id="GED05343.1"/>
    </source>
</evidence>
<name>A0A4Y4DL68_GLUUR</name>
<keyword evidence="4 6" id="KW-1133">Transmembrane helix</keyword>
<keyword evidence="5 6" id="KW-0472">Membrane</keyword>
<keyword evidence="9" id="KW-1185">Reference proteome</keyword>
<comment type="subcellular location">
    <subcellularLocation>
        <location evidence="1">Membrane</location>
        <topology evidence="1">Multi-pass membrane protein</topology>
    </subcellularLocation>
</comment>
<dbReference type="PANTHER" id="PTHR30071:SF1">
    <property type="entry name" value="CYTOCHROME B_B6 PROTEIN-RELATED"/>
    <property type="match status" value="1"/>
</dbReference>
<dbReference type="OrthoDB" id="9814290at2"/>
<feature type="transmembrane region" description="Helical" evidence="6">
    <location>
        <begin position="145"/>
        <end position="163"/>
    </location>
</feature>
<dbReference type="GO" id="GO:0017004">
    <property type="term" value="P:cytochrome complex assembly"/>
    <property type="evidence" value="ECO:0007669"/>
    <property type="project" value="UniProtKB-KW"/>
</dbReference>
<feature type="transmembrane region" description="Helical" evidence="6">
    <location>
        <begin position="270"/>
        <end position="293"/>
    </location>
</feature>
<proteinExistence type="predicted"/>
<dbReference type="InterPro" id="IPR045062">
    <property type="entry name" value="Cyt_c_biogenesis_CcsA/CcmC"/>
</dbReference>
<evidence type="ECO:0000313" key="9">
    <source>
        <dbReference type="Proteomes" id="UP000316612"/>
    </source>
</evidence>
<feature type="transmembrane region" description="Helical" evidence="6">
    <location>
        <begin position="170"/>
        <end position="192"/>
    </location>
</feature>
<dbReference type="GO" id="GO:0020037">
    <property type="term" value="F:heme binding"/>
    <property type="evidence" value="ECO:0007669"/>
    <property type="project" value="InterPro"/>
</dbReference>
<dbReference type="InterPro" id="IPR002541">
    <property type="entry name" value="Cyt_c_assembly"/>
</dbReference>
<dbReference type="Proteomes" id="UP000316612">
    <property type="component" value="Unassembled WGS sequence"/>
</dbReference>
<dbReference type="AlphaFoldDB" id="A0A4Y4DL68"/>
<keyword evidence="2 6" id="KW-0812">Transmembrane</keyword>
<dbReference type="PANTHER" id="PTHR30071">
    <property type="entry name" value="HEME EXPORTER PROTEIN C"/>
    <property type="match status" value="1"/>
</dbReference>
<evidence type="ECO:0000256" key="5">
    <source>
        <dbReference type="ARBA" id="ARBA00023136"/>
    </source>
</evidence>
<dbReference type="EMBL" id="BJNY01000004">
    <property type="protein sequence ID" value="GED05343.1"/>
    <property type="molecule type" value="Genomic_DNA"/>
</dbReference>
<comment type="caution">
    <text evidence="8">The sequence shown here is derived from an EMBL/GenBank/DDBJ whole genome shotgun (WGS) entry which is preliminary data.</text>
</comment>
<dbReference type="InterPro" id="IPR017562">
    <property type="entry name" value="Cyt_c_biogenesis_CcsA"/>
</dbReference>
<evidence type="ECO:0000256" key="3">
    <source>
        <dbReference type="ARBA" id="ARBA00022748"/>
    </source>
</evidence>
<dbReference type="NCBIfam" id="TIGR03144">
    <property type="entry name" value="cytochr_II_ccsB"/>
    <property type="match status" value="1"/>
</dbReference>
<accession>A0A4Y4DL68</accession>
<feature type="transmembrane region" description="Helical" evidence="6">
    <location>
        <begin position="299"/>
        <end position="314"/>
    </location>
</feature>
<feature type="transmembrane region" description="Helical" evidence="6">
    <location>
        <begin position="204"/>
        <end position="227"/>
    </location>
</feature>
<dbReference type="RefSeq" id="WP_141362308.1">
    <property type="nucleotide sequence ID" value="NZ_BAAAJL010000001.1"/>
</dbReference>
<protein>
    <submittedName>
        <fullName evidence="8">C-type cytochrome biogenesis protein CcsB</fullName>
    </submittedName>
</protein>
<feature type="domain" description="Cytochrome c assembly protein" evidence="7">
    <location>
        <begin position="139"/>
        <end position="351"/>
    </location>
</feature>